<reference evidence="1 2" key="1">
    <citation type="journal article" date="2021" name="BMC Genomics">
        <title>Datura genome reveals duplications of psychoactive alkaloid biosynthetic genes and high mutation rate following tissue culture.</title>
        <authorList>
            <person name="Rajewski A."/>
            <person name="Carter-House D."/>
            <person name="Stajich J."/>
            <person name="Litt A."/>
        </authorList>
    </citation>
    <scope>NUCLEOTIDE SEQUENCE [LARGE SCALE GENOMIC DNA]</scope>
    <source>
        <strain evidence="1">AR-01</strain>
    </source>
</reference>
<name>A0ABS8UVU8_DATST</name>
<gene>
    <name evidence="1" type="ORF">HAX54_021856</name>
</gene>
<comment type="caution">
    <text evidence="1">The sequence shown here is derived from an EMBL/GenBank/DDBJ whole genome shotgun (WGS) entry which is preliminary data.</text>
</comment>
<organism evidence="1 2">
    <name type="scientific">Datura stramonium</name>
    <name type="common">Jimsonweed</name>
    <name type="synonym">Common thornapple</name>
    <dbReference type="NCBI Taxonomy" id="4076"/>
    <lineage>
        <taxon>Eukaryota</taxon>
        <taxon>Viridiplantae</taxon>
        <taxon>Streptophyta</taxon>
        <taxon>Embryophyta</taxon>
        <taxon>Tracheophyta</taxon>
        <taxon>Spermatophyta</taxon>
        <taxon>Magnoliopsida</taxon>
        <taxon>eudicotyledons</taxon>
        <taxon>Gunneridae</taxon>
        <taxon>Pentapetalae</taxon>
        <taxon>asterids</taxon>
        <taxon>lamiids</taxon>
        <taxon>Solanales</taxon>
        <taxon>Solanaceae</taxon>
        <taxon>Solanoideae</taxon>
        <taxon>Datureae</taxon>
        <taxon>Datura</taxon>
    </lineage>
</organism>
<evidence type="ECO:0000313" key="1">
    <source>
        <dbReference type="EMBL" id="MCD9638124.1"/>
    </source>
</evidence>
<proteinExistence type="predicted"/>
<evidence type="ECO:0000313" key="2">
    <source>
        <dbReference type="Proteomes" id="UP000823775"/>
    </source>
</evidence>
<keyword evidence="2" id="KW-1185">Reference proteome</keyword>
<protein>
    <submittedName>
        <fullName evidence="1">Uncharacterized protein</fullName>
    </submittedName>
</protein>
<dbReference type="EMBL" id="JACEIK010002625">
    <property type="protein sequence ID" value="MCD9638124.1"/>
    <property type="molecule type" value="Genomic_DNA"/>
</dbReference>
<sequence length="116" mass="13817">MMRKREGFHGCSWFRTEKDIERSNIWWFRSPEKKEDEGSSFFRWLERRRRRRKGWFWLEMTEREKREASGEVFFGQQWPESMVNGEGEGEKMGGWIVAGSGHGLLGGLWIGLIGRS</sequence>
<dbReference type="Proteomes" id="UP000823775">
    <property type="component" value="Unassembled WGS sequence"/>
</dbReference>
<accession>A0ABS8UVU8</accession>